<sequence length="335" mass="38554">MRITSLVLVFTCAGILNGCFENDKATSLFSDYVQRLANVVDTEPVNPFKSNAVILPRKRDLVTPIKDIRMGLLDAYELRQCGLFQLIAERNSILGKVQDAFRQLNYEMALLRTLEQCLELVDSEALSKNLNEIYKQKRQQLHSVYWNTFAGSEAWRRQLTPPSLHMIPPDTPFPHSEALLAIESYSLLLLQTKDIDVIALQEPIEKQRYLGALFYSLDESTRWLNAATEQLNRDDALVICGKNRDTTRLTYLHNVFNRFFIGGVHPYISKLNGLYLDVQPSLTRFHNQFKTVHTFSDYSNAYFSGNHYQNFQSAVNNHVAYWQSLFKRCGVKIGQ</sequence>
<dbReference type="Pfam" id="PF11279">
    <property type="entry name" value="DUF3080"/>
    <property type="match status" value="1"/>
</dbReference>
<accession>A0A1T4W2U8</accession>
<evidence type="ECO:0008006" key="3">
    <source>
        <dbReference type="Google" id="ProtNLM"/>
    </source>
</evidence>
<keyword evidence="2" id="KW-1185">Reference proteome</keyword>
<protein>
    <recommendedName>
        <fullName evidence="3">DUF3080 domain-containing protein</fullName>
    </recommendedName>
</protein>
<dbReference type="Proteomes" id="UP000190162">
    <property type="component" value="Unassembled WGS sequence"/>
</dbReference>
<dbReference type="RefSeq" id="WP_244556718.1">
    <property type="nucleotide sequence ID" value="NZ_FUXU01000145.1"/>
</dbReference>
<dbReference type="InterPro" id="IPR021431">
    <property type="entry name" value="DUF3080"/>
</dbReference>
<evidence type="ECO:0000313" key="1">
    <source>
        <dbReference type="EMBL" id="SKA71469.1"/>
    </source>
</evidence>
<dbReference type="AlphaFoldDB" id="A0A1T4W2U8"/>
<evidence type="ECO:0000313" key="2">
    <source>
        <dbReference type="Proteomes" id="UP000190162"/>
    </source>
</evidence>
<organism evidence="1 2">
    <name type="scientific">Enterovibrio nigricans DSM 22720</name>
    <dbReference type="NCBI Taxonomy" id="1121868"/>
    <lineage>
        <taxon>Bacteria</taxon>
        <taxon>Pseudomonadati</taxon>
        <taxon>Pseudomonadota</taxon>
        <taxon>Gammaproteobacteria</taxon>
        <taxon>Vibrionales</taxon>
        <taxon>Vibrionaceae</taxon>
        <taxon>Enterovibrio</taxon>
    </lineage>
</organism>
<gene>
    <name evidence="1" type="ORF">SAMN02745132_04685</name>
</gene>
<reference evidence="2" key="1">
    <citation type="submission" date="2017-02" db="EMBL/GenBank/DDBJ databases">
        <authorList>
            <person name="Varghese N."/>
            <person name="Submissions S."/>
        </authorList>
    </citation>
    <scope>NUCLEOTIDE SEQUENCE [LARGE SCALE GENOMIC DNA]</scope>
    <source>
        <strain evidence="2">DSM 22720</strain>
    </source>
</reference>
<name>A0A1T4W2U8_9GAMM</name>
<proteinExistence type="predicted"/>
<dbReference type="EMBL" id="FUXU01000145">
    <property type="protein sequence ID" value="SKA71469.1"/>
    <property type="molecule type" value="Genomic_DNA"/>
</dbReference>